<reference evidence="2 3" key="1">
    <citation type="submission" date="2018-02" db="EMBL/GenBank/DDBJ databases">
        <title>The genomes of Aspergillus section Nigri reveals drivers in fungal speciation.</title>
        <authorList>
            <consortium name="DOE Joint Genome Institute"/>
            <person name="Vesth T.C."/>
            <person name="Nybo J."/>
            <person name="Theobald S."/>
            <person name="Brandl J."/>
            <person name="Frisvad J.C."/>
            <person name="Nielsen K.F."/>
            <person name="Lyhne E.K."/>
            <person name="Kogle M.E."/>
            <person name="Kuo A."/>
            <person name="Riley R."/>
            <person name="Clum A."/>
            <person name="Nolan M."/>
            <person name="Lipzen A."/>
            <person name="Salamov A."/>
            <person name="Henrissat B."/>
            <person name="Wiebenga A."/>
            <person name="De vries R.P."/>
            <person name="Grigoriev I.V."/>
            <person name="Mortensen U.H."/>
            <person name="Andersen M.R."/>
            <person name="Baker S.E."/>
        </authorList>
    </citation>
    <scope>NUCLEOTIDE SEQUENCE [LARGE SCALE GENOMIC DNA]</scope>
    <source>
        <strain evidence="2 3">CBS 121057</strain>
    </source>
</reference>
<dbReference type="AlphaFoldDB" id="A0A319EEZ2"/>
<organism evidence="2 3">
    <name type="scientific">Aspergillus sclerotiicarbonarius (strain CBS 121057 / IBT 28362)</name>
    <dbReference type="NCBI Taxonomy" id="1448318"/>
    <lineage>
        <taxon>Eukaryota</taxon>
        <taxon>Fungi</taxon>
        <taxon>Dikarya</taxon>
        <taxon>Ascomycota</taxon>
        <taxon>Pezizomycotina</taxon>
        <taxon>Eurotiomycetes</taxon>
        <taxon>Eurotiomycetidae</taxon>
        <taxon>Eurotiales</taxon>
        <taxon>Aspergillaceae</taxon>
        <taxon>Aspergillus</taxon>
        <taxon>Aspergillus subgen. Circumdati</taxon>
    </lineage>
</organism>
<evidence type="ECO:0000259" key="1">
    <source>
        <dbReference type="Pfam" id="PF13460"/>
    </source>
</evidence>
<dbReference type="Gene3D" id="3.40.50.720">
    <property type="entry name" value="NAD(P)-binding Rossmann-like Domain"/>
    <property type="match status" value="1"/>
</dbReference>
<keyword evidence="3" id="KW-1185">Reference proteome</keyword>
<dbReference type="STRING" id="1448318.A0A319EEZ2"/>
<proteinExistence type="predicted"/>
<dbReference type="Proteomes" id="UP000248423">
    <property type="component" value="Unassembled WGS sequence"/>
</dbReference>
<dbReference type="InterPro" id="IPR016040">
    <property type="entry name" value="NAD(P)-bd_dom"/>
</dbReference>
<evidence type="ECO:0000313" key="2">
    <source>
        <dbReference type="EMBL" id="PYI02394.1"/>
    </source>
</evidence>
<dbReference type="OrthoDB" id="10254221at2759"/>
<evidence type="ECO:0000313" key="3">
    <source>
        <dbReference type="Proteomes" id="UP000248423"/>
    </source>
</evidence>
<accession>A0A319EEZ2</accession>
<dbReference type="InterPro" id="IPR036291">
    <property type="entry name" value="NAD(P)-bd_dom_sf"/>
</dbReference>
<dbReference type="SUPFAM" id="SSF51735">
    <property type="entry name" value="NAD(P)-binding Rossmann-fold domains"/>
    <property type="match status" value="1"/>
</dbReference>
<gene>
    <name evidence="2" type="ORF">BO78DRAFT_400590</name>
</gene>
<dbReference type="PANTHER" id="PTHR43355">
    <property type="entry name" value="FLAVIN REDUCTASE (NADPH)"/>
    <property type="match status" value="1"/>
</dbReference>
<dbReference type="VEuPathDB" id="FungiDB:BO78DRAFT_400590"/>
<name>A0A319EEZ2_ASPSB</name>
<dbReference type="EMBL" id="KZ826396">
    <property type="protein sequence ID" value="PYI02394.1"/>
    <property type="molecule type" value="Genomic_DNA"/>
</dbReference>
<dbReference type="InterPro" id="IPR051606">
    <property type="entry name" value="Polyketide_Oxido-like"/>
</dbReference>
<dbReference type="GO" id="GO:0016646">
    <property type="term" value="F:oxidoreductase activity, acting on the CH-NH group of donors, NAD or NADP as acceptor"/>
    <property type="evidence" value="ECO:0007669"/>
    <property type="project" value="TreeGrafter"/>
</dbReference>
<protein>
    <recommendedName>
        <fullName evidence="1">NAD(P)-binding domain-containing protein</fullName>
    </recommendedName>
</protein>
<sequence length="246" mass="26967">MRVLLLGGTGNLGSCLLTTLNGRGHTVVTLVRNPSKLTSHPQRHSIQVEEGDAKKAADIRDIARRHQCDAIVNAAGHAAMAPWGKSDLPAIVDAVIQAALELGQERHTPMRVWFLGGQGILDIPTLPNKMIADYIPMFLEHATTWKKLQELPPSAIAWSILCPGLMRPAVGESLVYKLSGESTSPPGWSTKFLRIPVLGPYMNIMSQISSYATSFEMNADFIATDLEKGRDSEWLLHKVGVKQIRK</sequence>
<dbReference type="PANTHER" id="PTHR43355:SF7">
    <property type="entry name" value="NAD(P)-BINDING DOMAIN-CONTAINING PROTEIN"/>
    <property type="match status" value="1"/>
</dbReference>
<feature type="domain" description="NAD(P)-binding" evidence="1">
    <location>
        <begin position="7"/>
        <end position="166"/>
    </location>
</feature>
<dbReference type="Pfam" id="PF13460">
    <property type="entry name" value="NAD_binding_10"/>
    <property type="match status" value="1"/>
</dbReference>